<evidence type="ECO:0000259" key="4">
    <source>
        <dbReference type="PROSITE" id="PS01124"/>
    </source>
</evidence>
<dbReference type="Gene3D" id="2.60.120.10">
    <property type="entry name" value="Jelly Rolls"/>
    <property type="match status" value="1"/>
</dbReference>
<dbReference type="Proteomes" id="UP001595988">
    <property type="component" value="Unassembled WGS sequence"/>
</dbReference>
<keyword evidence="1" id="KW-0805">Transcription regulation</keyword>
<sequence>MGYRIRLKENKHSNRNLVKKHHHKVHQILYALENTGEITFNNQKNTFFQDSLAFIPPYSDHSITSEGKMTVLVLEFDVLHLDSDIQKVLEMQDFSNPRLIDLSPFEAGNVRQLLRRMLYEQAQGDLINVVAVKIYLEELLLILFRSQKELNITDANVLRAERLKDYLETRYFEIRDANDYSQKLGISTRHINTIFKDQYDMTPMKYLNEVRMEIAKKLLMETNNDIASICFEVGFEAISTFYRKFKAYTNISPQKFRNKYQYTKESDS</sequence>
<dbReference type="PROSITE" id="PS00041">
    <property type="entry name" value="HTH_ARAC_FAMILY_1"/>
    <property type="match status" value="1"/>
</dbReference>
<keyword evidence="3" id="KW-0804">Transcription</keyword>
<dbReference type="SUPFAM" id="SSF46689">
    <property type="entry name" value="Homeodomain-like"/>
    <property type="match status" value="2"/>
</dbReference>
<evidence type="ECO:0000256" key="1">
    <source>
        <dbReference type="ARBA" id="ARBA00023015"/>
    </source>
</evidence>
<dbReference type="RefSeq" id="WP_193063634.1">
    <property type="nucleotide sequence ID" value="NZ_JBHSFT010000020.1"/>
</dbReference>
<dbReference type="PANTHER" id="PTHR43280">
    <property type="entry name" value="ARAC-FAMILY TRANSCRIPTIONAL REGULATOR"/>
    <property type="match status" value="1"/>
</dbReference>
<organism evidence="5 6">
    <name type="scientific">Oceanobacillus aidingensis</name>
    <dbReference type="NCBI Taxonomy" id="645964"/>
    <lineage>
        <taxon>Bacteria</taxon>
        <taxon>Bacillati</taxon>
        <taxon>Bacillota</taxon>
        <taxon>Bacilli</taxon>
        <taxon>Bacillales</taxon>
        <taxon>Bacillaceae</taxon>
        <taxon>Oceanobacillus</taxon>
    </lineage>
</organism>
<dbReference type="InterPro" id="IPR018060">
    <property type="entry name" value="HTH_AraC"/>
</dbReference>
<dbReference type="SUPFAM" id="SSF51215">
    <property type="entry name" value="Regulatory protein AraC"/>
    <property type="match status" value="1"/>
</dbReference>
<dbReference type="PROSITE" id="PS01124">
    <property type="entry name" value="HTH_ARAC_FAMILY_2"/>
    <property type="match status" value="1"/>
</dbReference>
<protein>
    <submittedName>
        <fullName evidence="5">Helix-turn-helix domain-containing protein</fullName>
    </submittedName>
</protein>
<reference evidence="6" key="1">
    <citation type="journal article" date="2019" name="Int. J. Syst. Evol. Microbiol.">
        <title>The Global Catalogue of Microorganisms (GCM) 10K type strain sequencing project: providing services to taxonomists for standard genome sequencing and annotation.</title>
        <authorList>
            <consortium name="The Broad Institute Genomics Platform"/>
            <consortium name="The Broad Institute Genome Sequencing Center for Infectious Disease"/>
            <person name="Wu L."/>
            <person name="Ma J."/>
        </authorList>
    </citation>
    <scope>NUCLEOTIDE SEQUENCE [LARGE SCALE GENOMIC DNA]</scope>
    <source>
        <strain evidence="6">CCUG 37257</strain>
    </source>
</reference>
<evidence type="ECO:0000313" key="6">
    <source>
        <dbReference type="Proteomes" id="UP001595988"/>
    </source>
</evidence>
<accession>A0ABV9JZG3</accession>
<keyword evidence="6" id="KW-1185">Reference proteome</keyword>
<dbReference type="Gene3D" id="1.10.10.60">
    <property type="entry name" value="Homeodomain-like"/>
    <property type="match status" value="2"/>
</dbReference>
<feature type="domain" description="HTH araC/xylS-type" evidence="4">
    <location>
        <begin position="161"/>
        <end position="259"/>
    </location>
</feature>
<dbReference type="InterPro" id="IPR037923">
    <property type="entry name" value="HTH-like"/>
</dbReference>
<dbReference type="InterPro" id="IPR009057">
    <property type="entry name" value="Homeodomain-like_sf"/>
</dbReference>
<proteinExistence type="predicted"/>
<gene>
    <name evidence="5" type="ORF">ACFO3P_13380</name>
</gene>
<dbReference type="Pfam" id="PF12833">
    <property type="entry name" value="HTH_18"/>
    <property type="match status" value="1"/>
</dbReference>
<evidence type="ECO:0000313" key="5">
    <source>
        <dbReference type="EMBL" id="MFC4663170.1"/>
    </source>
</evidence>
<evidence type="ECO:0000256" key="2">
    <source>
        <dbReference type="ARBA" id="ARBA00023125"/>
    </source>
</evidence>
<dbReference type="InterPro" id="IPR014710">
    <property type="entry name" value="RmlC-like_jellyroll"/>
</dbReference>
<dbReference type="InterPro" id="IPR018062">
    <property type="entry name" value="HTH_AraC-typ_CS"/>
</dbReference>
<comment type="caution">
    <text evidence="5">The sequence shown here is derived from an EMBL/GenBank/DDBJ whole genome shotgun (WGS) entry which is preliminary data.</text>
</comment>
<keyword evidence="2" id="KW-0238">DNA-binding</keyword>
<name>A0ABV9JZG3_9BACI</name>
<dbReference type="CDD" id="cd02208">
    <property type="entry name" value="cupin_RmlC-like"/>
    <property type="match status" value="1"/>
</dbReference>
<dbReference type="PANTHER" id="PTHR43280:SF2">
    <property type="entry name" value="HTH-TYPE TRANSCRIPTIONAL REGULATOR EXSA"/>
    <property type="match status" value="1"/>
</dbReference>
<evidence type="ECO:0000256" key="3">
    <source>
        <dbReference type="ARBA" id="ARBA00023163"/>
    </source>
</evidence>
<dbReference type="SMART" id="SM00342">
    <property type="entry name" value="HTH_ARAC"/>
    <property type="match status" value="1"/>
</dbReference>
<dbReference type="EMBL" id="JBHSFT010000020">
    <property type="protein sequence ID" value="MFC4663170.1"/>
    <property type="molecule type" value="Genomic_DNA"/>
</dbReference>